<protein>
    <submittedName>
        <fullName evidence="2">Uncharacterized protein</fullName>
    </submittedName>
</protein>
<gene>
    <name evidence="2" type="ORF">UFOVP165_24</name>
    <name evidence="1" type="ORF">UFOVP72_11</name>
</gene>
<accession>A0A6J7WFB4</accession>
<evidence type="ECO:0000313" key="1">
    <source>
        <dbReference type="EMBL" id="CAB4242053.1"/>
    </source>
</evidence>
<evidence type="ECO:0000313" key="2">
    <source>
        <dbReference type="EMBL" id="CAB5187268.1"/>
    </source>
</evidence>
<dbReference type="EMBL" id="LR798212">
    <property type="protein sequence ID" value="CAB5187268.1"/>
    <property type="molecule type" value="Genomic_DNA"/>
</dbReference>
<organism evidence="2">
    <name type="scientific">uncultured Caudovirales phage</name>
    <dbReference type="NCBI Taxonomy" id="2100421"/>
    <lineage>
        <taxon>Viruses</taxon>
        <taxon>Duplodnaviria</taxon>
        <taxon>Heunggongvirae</taxon>
        <taxon>Uroviricota</taxon>
        <taxon>Caudoviricetes</taxon>
        <taxon>Peduoviridae</taxon>
        <taxon>Maltschvirus</taxon>
        <taxon>Maltschvirus maltsch</taxon>
    </lineage>
</organism>
<name>A0A6J7WFB4_9CAUD</name>
<reference evidence="2" key="1">
    <citation type="submission" date="2020-05" db="EMBL/GenBank/DDBJ databases">
        <authorList>
            <person name="Chiriac C."/>
            <person name="Salcher M."/>
            <person name="Ghai R."/>
            <person name="Kavagutti S V."/>
        </authorList>
    </citation>
    <scope>NUCLEOTIDE SEQUENCE</scope>
</reference>
<proteinExistence type="predicted"/>
<sequence>MPTASYVKYTAAIEPLFEGINSGSDAWKVALASSVNVADTTFTPGTTDLATGGGYTAGGNAASTTSATQTSGTYKLVLASPSVWTATGAGFTFRYAILWDSTTSTPVAYWDYGSSQAVAAGETVTVTLDATNGVFQAT</sequence>
<dbReference type="EMBL" id="LR797828">
    <property type="protein sequence ID" value="CAB4242053.1"/>
    <property type="molecule type" value="Genomic_DNA"/>
</dbReference>